<protein>
    <submittedName>
        <fullName evidence="1">Uncharacterized protein</fullName>
    </submittedName>
</protein>
<feature type="non-terminal residue" evidence="1">
    <location>
        <position position="122"/>
    </location>
</feature>
<comment type="caution">
    <text evidence="1">The sequence shown here is derived from an EMBL/GenBank/DDBJ whole genome shotgun (WGS) entry which is preliminary data.</text>
</comment>
<keyword evidence="2" id="KW-1185">Reference proteome</keyword>
<dbReference type="EMBL" id="BPLR01012908">
    <property type="protein sequence ID" value="GIY57456.1"/>
    <property type="molecule type" value="Genomic_DNA"/>
</dbReference>
<proteinExistence type="predicted"/>
<reference evidence="1 2" key="1">
    <citation type="submission" date="2021-06" db="EMBL/GenBank/DDBJ databases">
        <title>Caerostris extrusa draft genome.</title>
        <authorList>
            <person name="Kono N."/>
            <person name="Arakawa K."/>
        </authorList>
    </citation>
    <scope>NUCLEOTIDE SEQUENCE [LARGE SCALE GENOMIC DNA]</scope>
</reference>
<accession>A0AAV4UI75</accession>
<dbReference type="Proteomes" id="UP001054945">
    <property type="component" value="Unassembled WGS sequence"/>
</dbReference>
<name>A0AAV4UI75_CAEEX</name>
<sequence length="122" mass="13402">MIREPDSAIMEGELLSICPVLMRSGGESLVGTESDPLLQNISIGSNSMCSKGYLVDSSRSTQCREYWNSGLSLVGHLSDHKIVSDHIIGSRTRVSDNEVIVGSERCLDHRGDHCQRSREPNT</sequence>
<evidence type="ECO:0000313" key="2">
    <source>
        <dbReference type="Proteomes" id="UP001054945"/>
    </source>
</evidence>
<gene>
    <name evidence="1" type="ORF">CEXT_221211</name>
</gene>
<organism evidence="1 2">
    <name type="scientific">Caerostris extrusa</name>
    <name type="common">Bark spider</name>
    <name type="synonym">Caerostris bankana</name>
    <dbReference type="NCBI Taxonomy" id="172846"/>
    <lineage>
        <taxon>Eukaryota</taxon>
        <taxon>Metazoa</taxon>
        <taxon>Ecdysozoa</taxon>
        <taxon>Arthropoda</taxon>
        <taxon>Chelicerata</taxon>
        <taxon>Arachnida</taxon>
        <taxon>Araneae</taxon>
        <taxon>Araneomorphae</taxon>
        <taxon>Entelegynae</taxon>
        <taxon>Araneoidea</taxon>
        <taxon>Araneidae</taxon>
        <taxon>Caerostris</taxon>
    </lineage>
</organism>
<dbReference type="AlphaFoldDB" id="A0AAV4UI75"/>
<evidence type="ECO:0000313" key="1">
    <source>
        <dbReference type="EMBL" id="GIY57456.1"/>
    </source>
</evidence>